<dbReference type="GeneID" id="25914941"/>
<dbReference type="Proteomes" id="UP000054560">
    <property type="component" value="Unassembled WGS sequence"/>
</dbReference>
<feature type="non-terminal residue" evidence="1">
    <location>
        <position position="70"/>
    </location>
</feature>
<evidence type="ECO:0000313" key="2">
    <source>
        <dbReference type="Proteomes" id="UP000054560"/>
    </source>
</evidence>
<name>A0A0L0F8X0_9EUKA</name>
<protein>
    <submittedName>
        <fullName evidence="1">Uncharacterized protein</fullName>
    </submittedName>
</protein>
<dbReference type="EMBL" id="KQ246221">
    <property type="protein sequence ID" value="KNC73001.1"/>
    <property type="molecule type" value="Genomic_DNA"/>
</dbReference>
<proteinExistence type="predicted"/>
<keyword evidence="2" id="KW-1185">Reference proteome</keyword>
<dbReference type="AlphaFoldDB" id="A0A0L0F8X0"/>
<reference evidence="1 2" key="1">
    <citation type="submission" date="2011-02" db="EMBL/GenBank/DDBJ databases">
        <title>The Genome Sequence of Sphaeroforma arctica JP610.</title>
        <authorList>
            <consortium name="The Broad Institute Genome Sequencing Platform"/>
            <person name="Russ C."/>
            <person name="Cuomo C."/>
            <person name="Young S.K."/>
            <person name="Zeng Q."/>
            <person name="Gargeya S."/>
            <person name="Alvarado L."/>
            <person name="Berlin A."/>
            <person name="Chapman S.B."/>
            <person name="Chen Z."/>
            <person name="Freedman E."/>
            <person name="Gellesch M."/>
            <person name="Goldberg J."/>
            <person name="Griggs A."/>
            <person name="Gujja S."/>
            <person name="Heilman E."/>
            <person name="Heiman D."/>
            <person name="Howarth C."/>
            <person name="Mehta T."/>
            <person name="Neiman D."/>
            <person name="Pearson M."/>
            <person name="Roberts A."/>
            <person name="Saif S."/>
            <person name="Shea T."/>
            <person name="Shenoy N."/>
            <person name="Sisk P."/>
            <person name="Stolte C."/>
            <person name="Sykes S."/>
            <person name="White J."/>
            <person name="Yandava C."/>
            <person name="Burger G."/>
            <person name="Gray M.W."/>
            <person name="Holland P.W.H."/>
            <person name="King N."/>
            <person name="Lang F.B.F."/>
            <person name="Roger A.J."/>
            <person name="Ruiz-Trillo I."/>
            <person name="Haas B."/>
            <person name="Nusbaum C."/>
            <person name="Birren B."/>
        </authorList>
    </citation>
    <scope>NUCLEOTIDE SEQUENCE [LARGE SCALE GENOMIC DNA]</scope>
    <source>
        <strain evidence="1 2">JP610</strain>
    </source>
</reference>
<dbReference type="RefSeq" id="XP_014146903.1">
    <property type="nucleotide sequence ID" value="XM_014291428.1"/>
</dbReference>
<organism evidence="1 2">
    <name type="scientific">Sphaeroforma arctica JP610</name>
    <dbReference type="NCBI Taxonomy" id="667725"/>
    <lineage>
        <taxon>Eukaryota</taxon>
        <taxon>Ichthyosporea</taxon>
        <taxon>Ichthyophonida</taxon>
        <taxon>Sphaeroforma</taxon>
    </lineage>
</organism>
<gene>
    <name evidence="1" type="ORF">SARC_14437</name>
</gene>
<sequence>MVVLHSIHIQVNPERQTYEPVWHVQPLTTIEDHTNPNAVLKSLSDSFGDEQRKTKGFSFTTIMDYHNAFK</sequence>
<accession>A0A0L0F8X0</accession>
<evidence type="ECO:0000313" key="1">
    <source>
        <dbReference type="EMBL" id="KNC73001.1"/>
    </source>
</evidence>